<dbReference type="Pfam" id="PF12224">
    <property type="entry name" value="Amidoligase_2"/>
    <property type="match status" value="1"/>
</dbReference>
<reference evidence="1 2" key="1">
    <citation type="submission" date="2021-04" db="EMBL/GenBank/DDBJ databases">
        <title>Nocardia tengchongensis.</title>
        <authorList>
            <person name="Zhuang k."/>
            <person name="Ran Y."/>
            <person name="Li W."/>
        </authorList>
    </citation>
    <scope>NUCLEOTIDE SEQUENCE [LARGE SCALE GENOMIC DNA]</scope>
    <source>
        <strain evidence="1 2">CFH S0057</strain>
    </source>
</reference>
<keyword evidence="2" id="KW-1185">Reference proteome</keyword>
<gene>
    <name evidence="1" type="ORF">KHQ06_24680</name>
</gene>
<name>A0ABX8CHW5_9NOCA</name>
<accession>A0ABX8CHW5</accession>
<dbReference type="EMBL" id="CP074371">
    <property type="protein sequence ID" value="QVI19556.1"/>
    <property type="molecule type" value="Genomic_DNA"/>
</dbReference>
<protein>
    <submittedName>
        <fullName evidence="1">Amidoligase family protein</fullName>
    </submittedName>
</protein>
<sequence length="349" mass="39361">MATTLEFGRVCRTCAPGWSECARCRYTTPTTWRTDTGDRVCPACINRFFDHCGACSLYTADSRYVSGGLRVCSGCAQNYNSCGQCGALLPDHTDCDSCGSRGRVWSYNYKPDPRFFGQGPVFLGLELEIIVPRHKYEVCASTVGESIGDLAYLKHDSSIEPSGFELVTHPMEYRYAIERFPWELLEQLEELGCRSDHSVGIHVHVSRDGFDSAAHIFRWAKLIYRNESQTVTLARRRSNYAAFSPIARARVKHTAKDDLPRFGMDRYQAINPHPRKSLEVRVFAGSLNPQQVQAALAFVAATVEYTRALTCTQVVRHGGWEWEQFTTWVAQHEDYVPLRAEMEALACVS</sequence>
<evidence type="ECO:0000313" key="2">
    <source>
        <dbReference type="Proteomes" id="UP000683310"/>
    </source>
</evidence>
<dbReference type="InterPro" id="IPR022025">
    <property type="entry name" value="Amidoligase_2"/>
</dbReference>
<organism evidence="1 2">
    <name type="scientific">Nocardia tengchongensis</name>
    <dbReference type="NCBI Taxonomy" id="2055889"/>
    <lineage>
        <taxon>Bacteria</taxon>
        <taxon>Bacillati</taxon>
        <taxon>Actinomycetota</taxon>
        <taxon>Actinomycetes</taxon>
        <taxon>Mycobacteriales</taxon>
        <taxon>Nocardiaceae</taxon>
        <taxon>Nocardia</taxon>
    </lineage>
</organism>
<proteinExistence type="predicted"/>
<dbReference type="Proteomes" id="UP000683310">
    <property type="component" value="Chromosome"/>
</dbReference>
<evidence type="ECO:0000313" key="1">
    <source>
        <dbReference type="EMBL" id="QVI19556.1"/>
    </source>
</evidence>